<dbReference type="InterPro" id="IPR001107">
    <property type="entry name" value="Band_7"/>
</dbReference>
<evidence type="ECO:0000259" key="4">
    <source>
        <dbReference type="SMART" id="SM00244"/>
    </source>
</evidence>
<name>A0A6V7Y2G2_MELEN</name>
<comment type="caution">
    <text evidence="5">The sequence shown here is derived from an EMBL/GenBank/DDBJ whole genome shotgun (WGS) entry which is preliminary data.</text>
</comment>
<organism evidence="5 6">
    <name type="scientific">Meloidogyne enterolobii</name>
    <name type="common">Root-knot nematode worm</name>
    <name type="synonym">Meloidogyne mayaguensis</name>
    <dbReference type="NCBI Taxonomy" id="390850"/>
    <lineage>
        <taxon>Eukaryota</taxon>
        <taxon>Metazoa</taxon>
        <taxon>Ecdysozoa</taxon>
        <taxon>Nematoda</taxon>
        <taxon>Chromadorea</taxon>
        <taxon>Rhabditida</taxon>
        <taxon>Tylenchina</taxon>
        <taxon>Tylenchomorpha</taxon>
        <taxon>Tylenchoidea</taxon>
        <taxon>Meloidogynidae</taxon>
        <taxon>Meloidogyninae</taxon>
        <taxon>Meloidogyne</taxon>
    </lineage>
</organism>
<dbReference type="PANTHER" id="PTHR43327:SF10">
    <property type="entry name" value="STOMATIN-LIKE PROTEIN 2, MITOCHONDRIAL"/>
    <property type="match status" value="1"/>
</dbReference>
<dbReference type="Proteomes" id="UP000580250">
    <property type="component" value="Unassembled WGS sequence"/>
</dbReference>
<proteinExistence type="inferred from homology"/>
<sequence length="329" mass="36674">MLSSKPRVLISALTALPFTGLFSTQRSLSYTSRRLASNTVLNFVPQQEAWVIERMGRYLKTLQPGLNILLPIIDSVKYVQPLKEIAMEIPEQSAITLDNVQLTLDGVLYVRIIDPYKASYGVEDPEFAVKQLAQTTMRSEVGKIILDTVFKEREVLNIAIVALGIVCLRYEIRDMKMPQKIQEAMQMQVEAERKKRAAILESEGHRDAAINIAEGEKQACILASEAKMQEQINAANGIAKAILLEAEARQKALNHISKALNEEKGRDAANLLVAEKSVKAFEKLAKENNTLIMPADLSPINSLLIQAMSVYKQLSDNPQSSNVEIKQKK</sequence>
<dbReference type="Pfam" id="PF16200">
    <property type="entry name" value="Band_7_C"/>
    <property type="match status" value="1"/>
</dbReference>
<dbReference type="InterPro" id="IPR036013">
    <property type="entry name" value="Band_7/SPFH_dom_sf"/>
</dbReference>
<dbReference type="AlphaFoldDB" id="A0A6V7Y2G2"/>
<evidence type="ECO:0000256" key="2">
    <source>
        <dbReference type="ARBA" id="ARBA00008164"/>
    </source>
</evidence>
<dbReference type="PANTHER" id="PTHR43327">
    <property type="entry name" value="STOMATIN-LIKE PROTEIN 2, MITOCHONDRIAL"/>
    <property type="match status" value="1"/>
</dbReference>
<dbReference type="GO" id="GO:0005739">
    <property type="term" value="C:mitochondrion"/>
    <property type="evidence" value="ECO:0007669"/>
    <property type="project" value="UniProtKB-SubCell"/>
</dbReference>
<dbReference type="InterPro" id="IPR001972">
    <property type="entry name" value="Stomatin_HflK_fam"/>
</dbReference>
<dbReference type="PRINTS" id="PR00721">
    <property type="entry name" value="STOMATIN"/>
</dbReference>
<evidence type="ECO:0000256" key="1">
    <source>
        <dbReference type="ARBA" id="ARBA00004173"/>
    </source>
</evidence>
<evidence type="ECO:0000313" key="6">
    <source>
        <dbReference type="Proteomes" id="UP000580250"/>
    </source>
</evidence>
<evidence type="ECO:0000313" key="5">
    <source>
        <dbReference type="EMBL" id="CAD2205057.1"/>
    </source>
</evidence>
<dbReference type="OrthoDB" id="434619at2759"/>
<dbReference type="InterPro" id="IPR032435">
    <property type="entry name" value="STML2-like_C"/>
</dbReference>
<dbReference type="Gene3D" id="3.30.479.30">
    <property type="entry name" value="Band 7 domain"/>
    <property type="match status" value="1"/>
</dbReference>
<dbReference type="GO" id="GO:0007005">
    <property type="term" value="P:mitochondrion organization"/>
    <property type="evidence" value="ECO:0007669"/>
    <property type="project" value="TreeGrafter"/>
</dbReference>
<keyword evidence="3" id="KW-0496">Mitochondrion</keyword>
<dbReference type="Pfam" id="PF01145">
    <property type="entry name" value="Band_7"/>
    <property type="match status" value="1"/>
</dbReference>
<dbReference type="SUPFAM" id="SSF117892">
    <property type="entry name" value="Band 7/SPFH domain"/>
    <property type="match status" value="1"/>
</dbReference>
<dbReference type="GO" id="GO:0016020">
    <property type="term" value="C:membrane"/>
    <property type="evidence" value="ECO:0007669"/>
    <property type="project" value="InterPro"/>
</dbReference>
<gene>
    <name evidence="5" type="ORF">MENT_LOCUS58843</name>
</gene>
<comment type="subcellular location">
    <subcellularLocation>
        <location evidence="1">Mitochondrion</location>
    </subcellularLocation>
</comment>
<reference evidence="5 6" key="1">
    <citation type="submission" date="2020-08" db="EMBL/GenBank/DDBJ databases">
        <authorList>
            <person name="Koutsovoulos G."/>
            <person name="Danchin GJ E."/>
        </authorList>
    </citation>
    <scope>NUCLEOTIDE SEQUENCE [LARGE SCALE GENOMIC DNA]</scope>
</reference>
<dbReference type="SMART" id="SM00244">
    <property type="entry name" value="PHB"/>
    <property type="match status" value="1"/>
</dbReference>
<evidence type="ECO:0000256" key="3">
    <source>
        <dbReference type="ARBA" id="ARBA00023128"/>
    </source>
</evidence>
<dbReference type="CDD" id="cd08829">
    <property type="entry name" value="SPFH_paraslipin"/>
    <property type="match status" value="1"/>
</dbReference>
<protein>
    <recommendedName>
        <fullName evidence="4">Band 7 domain-containing protein</fullName>
    </recommendedName>
</protein>
<feature type="domain" description="Band 7" evidence="4">
    <location>
        <begin position="39"/>
        <end position="189"/>
    </location>
</feature>
<dbReference type="InterPro" id="IPR050710">
    <property type="entry name" value="Band7/mec-2_domain"/>
</dbReference>
<accession>A0A6V7Y2G2</accession>
<comment type="similarity">
    <text evidence="2">Belongs to the band 7/mec-2 family.</text>
</comment>
<dbReference type="EMBL" id="CAJEWN010002730">
    <property type="protein sequence ID" value="CAD2205057.1"/>
    <property type="molecule type" value="Genomic_DNA"/>
</dbReference>